<dbReference type="PANTHER" id="PTHR48081:SF6">
    <property type="entry name" value="PEPTIDASE S9 PROLYL OLIGOPEPTIDASE CATALYTIC DOMAIN-CONTAINING PROTEIN"/>
    <property type="match status" value="1"/>
</dbReference>
<proteinExistence type="predicted"/>
<dbReference type="GO" id="GO:0046555">
    <property type="term" value="F:acetylxylan esterase activity"/>
    <property type="evidence" value="ECO:0007669"/>
    <property type="project" value="UniProtKB-EC"/>
</dbReference>
<accession>A0A5C5YH10</accession>
<dbReference type="Gene3D" id="3.40.50.1820">
    <property type="entry name" value="alpha/beta hydrolase"/>
    <property type="match status" value="1"/>
</dbReference>
<dbReference type="EMBL" id="SJPK01000002">
    <property type="protein sequence ID" value="TWT74293.1"/>
    <property type="molecule type" value="Genomic_DNA"/>
</dbReference>
<feature type="chain" id="PRO_5022669095" evidence="2">
    <location>
        <begin position="24"/>
        <end position="305"/>
    </location>
</feature>
<dbReference type="Pfam" id="PF20434">
    <property type="entry name" value="BD-FAE"/>
    <property type="match status" value="1"/>
</dbReference>
<evidence type="ECO:0000313" key="5">
    <source>
        <dbReference type="Proteomes" id="UP000318053"/>
    </source>
</evidence>
<dbReference type="AlphaFoldDB" id="A0A5C5YH10"/>
<keyword evidence="1 4" id="KW-0378">Hydrolase</keyword>
<feature type="signal peptide" evidence="2">
    <location>
        <begin position="1"/>
        <end position="23"/>
    </location>
</feature>
<gene>
    <name evidence="4" type="primary">axeA1_2</name>
    <name evidence="4" type="ORF">CA85_11800</name>
</gene>
<evidence type="ECO:0000256" key="2">
    <source>
        <dbReference type="SAM" id="SignalP"/>
    </source>
</evidence>
<dbReference type="InterPro" id="IPR050300">
    <property type="entry name" value="GDXG_lipolytic_enzyme"/>
</dbReference>
<keyword evidence="2" id="KW-0732">Signal</keyword>
<dbReference type="EC" id="3.1.1.72" evidence="4"/>
<feature type="domain" description="BD-FAE-like" evidence="3">
    <location>
        <begin position="60"/>
        <end position="253"/>
    </location>
</feature>
<evidence type="ECO:0000256" key="1">
    <source>
        <dbReference type="ARBA" id="ARBA00022801"/>
    </source>
</evidence>
<reference evidence="4 5" key="1">
    <citation type="submission" date="2019-02" db="EMBL/GenBank/DDBJ databases">
        <title>Deep-cultivation of Planctomycetes and their phenomic and genomic characterization uncovers novel biology.</title>
        <authorList>
            <person name="Wiegand S."/>
            <person name="Jogler M."/>
            <person name="Boedeker C."/>
            <person name="Pinto D."/>
            <person name="Vollmers J."/>
            <person name="Rivas-Marin E."/>
            <person name="Kohn T."/>
            <person name="Peeters S.H."/>
            <person name="Heuer A."/>
            <person name="Rast P."/>
            <person name="Oberbeckmann S."/>
            <person name="Bunk B."/>
            <person name="Jeske O."/>
            <person name="Meyerdierks A."/>
            <person name="Storesund J.E."/>
            <person name="Kallscheuer N."/>
            <person name="Luecker S."/>
            <person name="Lage O.M."/>
            <person name="Pohl T."/>
            <person name="Merkel B.J."/>
            <person name="Hornburger P."/>
            <person name="Mueller R.-W."/>
            <person name="Bruemmer F."/>
            <person name="Labrenz M."/>
            <person name="Spormann A.M."/>
            <person name="Op Den Camp H."/>
            <person name="Overmann J."/>
            <person name="Amann R."/>
            <person name="Jetten M.S.M."/>
            <person name="Mascher T."/>
            <person name="Medema M.H."/>
            <person name="Devos D.P."/>
            <person name="Kaster A.-K."/>
            <person name="Ovreas L."/>
            <person name="Rohde M."/>
            <person name="Galperin M.Y."/>
            <person name="Jogler C."/>
        </authorList>
    </citation>
    <scope>NUCLEOTIDE SEQUENCE [LARGE SCALE GENOMIC DNA]</scope>
    <source>
        <strain evidence="4 5">CA85</strain>
    </source>
</reference>
<dbReference type="InterPro" id="IPR029058">
    <property type="entry name" value="AB_hydrolase_fold"/>
</dbReference>
<evidence type="ECO:0000259" key="3">
    <source>
        <dbReference type="Pfam" id="PF20434"/>
    </source>
</evidence>
<dbReference type="Proteomes" id="UP000318053">
    <property type="component" value="Unassembled WGS sequence"/>
</dbReference>
<dbReference type="SUPFAM" id="SSF53474">
    <property type="entry name" value="alpha/beta-Hydrolases"/>
    <property type="match status" value="1"/>
</dbReference>
<dbReference type="PANTHER" id="PTHR48081">
    <property type="entry name" value="AB HYDROLASE SUPERFAMILY PROTEIN C4A8.06C"/>
    <property type="match status" value="1"/>
</dbReference>
<keyword evidence="5" id="KW-1185">Reference proteome</keyword>
<dbReference type="InterPro" id="IPR049492">
    <property type="entry name" value="BD-FAE-like_dom"/>
</dbReference>
<organism evidence="4 5">
    <name type="scientific">Allorhodopirellula solitaria</name>
    <dbReference type="NCBI Taxonomy" id="2527987"/>
    <lineage>
        <taxon>Bacteria</taxon>
        <taxon>Pseudomonadati</taxon>
        <taxon>Planctomycetota</taxon>
        <taxon>Planctomycetia</taxon>
        <taxon>Pirellulales</taxon>
        <taxon>Pirellulaceae</taxon>
        <taxon>Allorhodopirellula</taxon>
    </lineage>
</organism>
<comment type="caution">
    <text evidence="4">The sequence shown here is derived from an EMBL/GenBank/DDBJ whole genome shotgun (WGS) entry which is preliminary data.</text>
</comment>
<protein>
    <submittedName>
        <fullName evidence="4">Acetylxylan esterase</fullName>
        <ecNumber evidence="4">3.1.1.72</ecNumber>
    </submittedName>
</protein>
<dbReference type="OrthoDB" id="9794725at2"/>
<name>A0A5C5YH10_9BACT</name>
<sequence length="305" mass="32577" precursor="true">MPLRTPLPLCFCLVLICVSACSAQPSVPSTTAKLWQDGIPGSDLVADGDVPELIIHQVTADEPTAGVVILPGGGYGHHAIDHEGYAFAEWFASMGISSAICTYRMRGKGNEGKGYGHPAPMMDAQRAIQTLRSRAEELNLDPNRIGVIGFSAGGHLASTVSTHFAEADSEASDLVARVSSRPDFCILCYPVIALGKPFTHRGSQINLVGKDADADLIESLSNETQVSEQTPPTFLFHTAADKAVPVQNSLAYYEACIEHGVDVEMHLFPEGRHGLGLAASTPGASQWPGLCRQWLTRQSMAVPKK</sequence>
<evidence type="ECO:0000313" key="4">
    <source>
        <dbReference type="EMBL" id="TWT74293.1"/>
    </source>
</evidence>